<organism evidence="1 2">
    <name type="scientific">Cyclocybe aegerita</name>
    <name type="common">Black poplar mushroom</name>
    <name type="synonym">Agrocybe aegerita</name>
    <dbReference type="NCBI Taxonomy" id="1973307"/>
    <lineage>
        <taxon>Eukaryota</taxon>
        <taxon>Fungi</taxon>
        <taxon>Dikarya</taxon>
        <taxon>Basidiomycota</taxon>
        <taxon>Agaricomycotina</taxon>
        <taxon>Agaricomycetes</taxon>
        <taxon>Agaricomycetidae</taxon>
        <taxon>Agaricales</taxon>
        <taxon>Agaricineae</taxon>
        <taxon>Bolbitiaceae</taxon>
        <taxon>Cyclocybe</taxon>
    </lineage>
</organism>
<keyword evidence="2" id="KW-1185">Reference proteome</keyword>
<proteinExistence type="predicted"/>
<comment type="caution">
    <text evidence="1">The sequence shown here is derived from an EMBL/GenBank/DDBJ whole genome shotgun (WGS) entry which is preliminary data.</text>
</comment>
<dbReference type="EMBL" id="CACVBS010000056">
    <property type="protein sequence ID" value="CAA7266661.1"/>
    <property type="molecule type" value="Genomic_DNA"/>
</dbReference>
<evidence type="ECO:0000313" key="2">
    <source>
        <dbReference type="Proteomes" id="UP000467700"/>
    </source>
</evidence>
<name>A0A8S0XVV9_CYCAE</name>
<dbReference type="Proteomes" id="UP000467700">
    <property type="component" value="Unassembled WGS sequence"/>
</dbReference>
<sequence>MTGEKSMGIDFTAFLLHLLGFDDPDRIIHRRKELQFEMCASNVGARIDVCVEGRSRECIFLVQHATNTMIDPEPQLIAGAIAAFTQTSLGRIASGLPPLREKVIPGVTMCGTTPTFFTIPITLELVDGVASGIRPERVTVVHRCVPPVARPATAPAVIFQIPIMTSVTHLFPAFPPEISSIIVEFAEERPALCALALSCSFLRAEAQRVLFRAVSDDYDGTTHYHFLSTLIEYPHLGGLVLEYAGHSIAHTQPGSFPDILRRALPLMGNLQDLAFTHEGAFPDDPEEVLPPGLPFQLTGFTWAHEFGEAHVWHFVQMQTKLESLEWYPTKVWGAPPHYPDLRFLKGNCFTVQMFLPGHSIEDLRFSLEDEPTEEPDARLLPGNDIDSVAEELGQVTRFELTDSVLAAGRGSESQALLKHLTSVRILDVVPLYEGDLEVIRRLPNLEILVLTLDDDEDIELPVWSCPLETDRNATINTLFSTCHTLKCLYITKSALNVSDESCEEYEIWIEGKKQSKTLSHDQVDDILCDYPDVELCPA</sequence>
<accession>A0A8S0XVV9</accession>
<evidence type="ECO:0000313" key="1">
    <source>
        <dbReference type="EMBL" id="CAA7266661.1"/>
    </source>
</evidence>
<dbReference type="AlphaFoldDB" id="A0A8S0XVV9"/>
<gene>
    <name evidence="1" type="ORF">AAE3_LOCUS8910</name>
</gene>
<protein>
    <submittedName>
        <fullName evidence="1">Uncharacterized protein</fullName>
    </submittedName>
</protein>
<dbReference type="OrthoDB" id="3232239at2759"/>
<reference evidence="1 2" key="1">
    <citation type="submission" date="2020-01" db="EMBL/GenBank/DDBJ databases">
        <authorList>
            <person name="Gupta K D."/>
        </authorList>
    </citation>
    <scope>NUCLEOTIDE SEQUENCE [LARGE SCALE GENOMIC DNA]</scope>
</reference>